<gene>
    <name evidence="2" type="ORF">SMN809_LOCUS40258</name>
</gene>
<sequence length="58" mass="6142">SSSSSSSSSTSSSSLSNRNAKTSRLSLMATVVMLRLKSISAHIQDQKSPLLWLALTMA</sequence>
<evidence type="ECO:0000256" key="1">
    <source>
        <dbReference type="SAM" id="MobiDB-lite"/>
    </source>
</evidence>
<reference evidence="2" key="1">
    <citation type="submission" date="2021-02" db="EMBL/GenBank/DDBJ databases">
        <authorList>
            <person name="Nowell W R."/>
        </authorList>
    </citation>
    <scope>NUCLEOTIDE SEQUENCE</scope>
</reference>
<proteinExistence type="predicted"/>
<feature type="compositionally biased region" description="Low complexity" evidence="1">
    <location>
        <begin position="1"/>
        <end position="16"/>
    </location>
</feature>
<protein>
    <submittedName>
        <fullName evidence="2">Uncharacterized protein</fullName>
    </submittedName>
</protein>
<dbReference type="EMBL" id="CAJOBI010110438">
    <property type="protein sequence ID" value="CAF4630350.1"/>
    <property type="molecule type" value="Genomic_DNA"/>
</dbReference>
<evidence type="ECO:0000313" key="3">
    <source>
        <dbReference type="Proteomes" id="UP000676336"/>
    </source>
</evidence>
<organism evidence="2 3">
    <name type="scientific">Rotaria magnacalcarata</name>
    <dbReference type="NCBI Taxonomy" id="392030"/>
    <lineage>
        <taxon>Eukaryota</taxon>
        <taxon>Metazoa</taxon>
        <taxon>Spiralia</taxon>
        <taxon>Gnathifera</taxon>
        <taxon>Rotifera</taxon>
        <taxon>Eurotatoria</taxon>
        <taxon>Bdelloidea</taxon>
        <taxon>Philodinida</taxon>
        <taxon>Philodinidae</taxon>
        <taxon>Rotaria</taxon>
    </lineage>
</organism>
<dbReference type="Proteomes" id="UP000676336">
    <property type="component" value="Unassembled WGS sequence"/>
</dbReference>
<name>A0A8S2ZKX5_9BILA</name>
<dbReference type="AlphaFoldDB" id="A0A8S2ZKX5"/>
<feature type="region of interest" description="Disordered" evidence="1">
    <location>
        <begin position="1"/>
        <end position="20"/>
    </location>
</feature>
<evidence type="ECO:0000313" key="2">
    <source>
        <dbReference type="EMBL" id="CAF4630350.1"/>
    </source>
</evidence>
<feature type="non-terminal residue" evidence="2">
    <location>
        <position position="1"/>
    </location>
</feature>
<comment type="caution">
    <text evidence="2">The sequence shown here is derived from an EMBL/GenBank/DDBJ whole genome shotgun (WGS) entry which is preliminary data.</text>
</comment>
<accession>A0A8S2ZKX5</accession>